<keyword evidence="6 7" id="KW-0131">Cell cycle</keyword>
<sequence>MIVAQEKTGCRGRFVRKSLPAKRRRNYSPSGRAGLALSGLILAGFLAGLVVTYYYSQVLALGYKINRLEKELALLRVENHDLDEEIRRLASLERVEYLAVNKLGMVKPDSSNILVVAVAGKALPVSGPELKTGTNNGSLPGKDKNHLIRAFSELVNRLENRLKPGQNAEARSGEGTDAYHQYPDPQKNNRAVSNYHTGACWPDFPPGLAATG</sequence>
<dbReference type="InterPro" id="IPR011922">
    <property type="entry name" value="Cell_div_FtsL"/>
</dbReference>
<evidence type="ECO:0000256" key="8">
    <source>
        <dbReference type="SAM" id="MobiDB-lite"/>
    </source>
</evidence>
<evidence type="ECO:0000256" key="4">
    <source>
        <dbReference type="ARBA" id="ARBA00022989"/>
    </source>
</evidence>
<dbReference type="KEGG" id="pth:PTH_1868"/>
<dbReference type="eggNOG" id="COG2919">
    <property type="taxonomic scope" value="Bacteria"/>
</dbReference>
<dbReference type="Proteomes" id="UP000006556">
    <property type="component" value="Chromosome"/>
</dbReference>
<evidence type="ECO:0000256" key="1">
    <source>
        <dbReference type="ARBA" id="ARBA00022475"/>
    </source>
</evidence>
<comment type="subcellular location">
    <subcellularLocation>
        <location evidence="7">Cell membrane</location>
        <topology evidence="7">Single-pass type II membrane protein</topology>
    </subcellularLocation>
    <text evidence="7">Localizes to the division septum where it forms a ring structure.</text>
</comment>
<dbReference type="GO" id="GO:0005886">
    <property type="term" value="C:plasma membrane"/>
    <property type="evidence" value="ECO:0007669"/>
    <property type="project" value="UniProtKB-SubCell"/>
</dbReference>
<comment type="similarity">
    <text evidence="7">Belongs to the FtsL family.</text>
</comment>
<dbReference type="STRING" id="370438.PTH_1868"/>
<dbReference type="GO" id="GO:0032153">
    <property type="term" value="C:cell division site"/>
    <property type="evidence" value="ECO:0007669"/>
    <property type="project" value="UniProtKB-UniRule"/>
</dbReference>
<dbReference type="HOGENOM" id="CLU_1298782_0_0_9"/>
<reference evidence="10" key="1">
    <citation type="journal article" date="2008" name="Genome Res.">
        <title>The genome of Pelotomaculum thermopropionicum reveals niche-associated evolution in anaerobic microbiota.</title>
        <authorList>
            <person name="Kosaka T."/>
            <person name="Kato S."/>
            <person name="Shimoyama T."/>
            <person name="Ishii S."/>
            <person name="Abe T."/>
            <person name="Watanabe K."/>
        </authorList>
    </citation>
    <scope>NUCLEOTIDE SEQUENCE [LARGE SCALE GENOMIC DNA]</scope>
    <source>
        <strain evidence="10">DSM 13744 / JCM 10971 / SI</strain>
    </source>
</reference>
<dbReference type="GO" id="GO:0043093">
    <property type="term" value="P:FtsZ-dependent cytokinesis"/>
    <property type="evidence" value="ECO:0007669"/>
    <property type="project" value="UniProtKB-UniRule"/>
</dbReference>
<evidence type="ECO:0000256" key="7">
    <source>
        <dbReference type="HAMAP-Rule" id="MF_00910"/>
    </source>
</evidence>
<proteinExistence type="inferred from homology"/>
<keyword evidence="2 7" id="KW-0132">Cell division</keyword>
<dbReference type="InterPro" id="IPR007060">
    <property type="entry name" value="FtsL/DivIC"/>
</dbReference>
<evidence type="ECO:0000256" key="5">
    <source>
        <dbReference type="ARBA" id="ARBA00023136"/>
    </source>
</evidence>
<keyword evidence="10" id="KW-1185">Reference proteome</keyword>
<protein>
    <recommendedName>
        <fullName evidence="7">Cell division protein FtsL</fullName>
    </recommendedName>
</protein>
<evidence type="ECO:0000256" key="6">
    <source>
        <dbReference type="ARBA" id="ARBA00023306"/>
    </source>
</evidence>
<evidence type="ECO:0000313" key="10">
    <source>
        <dbReference type="Proteomes" id="UP000006556"/>
    </source>
</evidence>
<keyword evidence="1 7" id="KW-1003">Cell membrane</keyword>
<keyword evidence="4 7" id="KW-1133">Transmembrane helix</keyword>
<dbReference type="Pfam" id="PF04977">
    <property type="entry name" value="DivIC"/>
    <property type="match status" value="1"/>
</dbReference>
<keyword evidence="3 7" id="KW-0812">Transmembrane</keyword>
<gene>
    <name evidence="7" type="primary">ftsL</name>
    <name evidence="9" type="ordered locus">PTH_1868</name>
</gene>
<feature type="region of interest" description="Disordered" evidence="8">
    <location>
        <begin position="162"/>
        <end position="191"/>
    </location>
</feature>
<evidence type="ECO:0000256" key="2">
    <source>
        <dbReference type="ARBA" id="ARBA00022618"/>
    </source>
</evidence>
<organism evidence="9 10">
    <name type="scientific">Pelotomaculum thermopropionicum (strain DSM 13744 / JCM 10971 / SI)</name>
    <dbReference type="NCBI Taxonomy" id="370438"/>
    <lineage>
        <taxon>Bacteria</taxon>
        <taxon>Bacillati</taxon>
        <taxon>Bacillota</taxon>
        <taxon>Clostridia</taxon>
        <taxon>Eubacteriales</taxon>
        <taxon>Desulfotomaculaceae</taxon>
        <taxon>Pelotomaculum</taxon>
    </lineage>
</organism>
<keyword evidence="5 7" id="KW-0472">Membrane</keyword>
<dbReference type="EMBL" id="AP009389">
    <property type="protein sequence ID" value="BAF60049.1"/>
    <property type="molecule type" value="Genomic_DNA"/>
</dbReference>
<evidence type="ECO:0000313" key="9">
    <source>
        <dbReference type="EMBL" id="BAF60049.1"/>
    </source>
</evidence>
<dbReference type="HAMAP" id="MF_00910">
    <property type="entry name" value="FtsL"/>
    <property type="match status" value="1"/>
</dbReference>
<dbReference type="AlphaFoldDB" id="A5D152"/>
<evidence type="ECO:0000256" key="3">
    <source>
        <dbReference type="ARBA" id="ARBA00022692"/>
    </source>
</evidence>
<comment type="function">
    <text evidence="7">Essential cell division protein.</text>
</comment>
<name>A5D152_PELTS</name>
<feature type="transmembrane region" description="Helical" evidence="7">
    <location>
        <begin position="33"/>
        <end position="55"/>
    </location>
</feature>
<accession>A5D152</accession>